<dbReference type="InterPro" id="IPR050597">
    <property type="entry name" value="Cytochrome_c_Oxidase_Subunit"/>
</dbReference>
<evidence type="ECO:0000313" key="7">
    <source>
        <dbReference type="Proteomes" id="UP000216478"/>
    </source>
</evidence>
<dbReference type="OrthoDB" id="70223at2"/>
<feature type="domain" description="Cytochrome c" evidence="5">
    <location>
        <begin position="308"/>
        <end position="398"/>
    </location>
</feature>
<proteinExistence type="predicted"/>
<evidence type="ECO:0000256" key="2">
    <source>
        <dbReference type="ARBA" id="ARBA00022723"/>
    </source>
</evidence>
<evidence type="ECO:0000313" key="6">
    <source>
        <dbReference type="EMBL" id="OYR17633.1"/>
    </source>
</evidence>
<dbReference type="Pfam" id="PF00034">
    <property type="entry name" value="Cytochrom_C"/>
    <property type="match status" value="1"/>
</dbReference>
<dbReference type="SUPFAM" id="SSF46626">
    <property type="entry name" value="Cytochrome c"/>
    <property type="match status" value="3"/>
</dbReference>
<dbReference type="Proteomes" id="UP000216478">
    <property type="component" value="Unassembled WGS sequence"/>
</dbReference>
<dbReference type="GO" id="GO:0009055">
    <property type="term" value="F:electron transfer activity"/>
    <property type="evidence" value="ECO:0007669"/>
    <property type="project" value="InterPro"/>
</dbReference>
<dbReference type="AlphaFoldDB" id="A0A256FS23"/>
<dbReference type="GO" id="GO:0046872">
    <property type="term" value="F:metal ion binding"/>
    <property type="evidence" value="ECO:0007669"/>
    <property type="project" value="UniProtKB-KW"/>
</dbReference>
<evidence type="ECO:0000259" key="5">
    <source>
        <dbReference type="PROSITE" id="PS51007"/>
    </source>
</evidence>
<organism evidence="6 7">
    <name type="scientific">Brucella grignonensis</name>
    <dbReference type="NCBI Taxonomy" id="94627"/>
    <lineage>
        <taxon>Bacteria</taxon>
        <taxon>Pseudomonadati</taxon>
        <taxon>Pseudomonadota</taxon>
        <taxon>Alphaproteobacteria</taxon>
        <taxon>Hyphomicrobiales</taxon>
        <taxon>Brucellaceae</taxon>
        <taxon>Brucella/Ochrobactrum group</taxon>
        <taxon>Brucella</taxon>
    </lineage>
</organism>
<evidence type="ECO:0000256" key="1">
    <source>
        <dbReference type="ARBA" id="ARBA00022617"/>
    </source>
</evidence>
<dbReference type="InterPro" id="IPR036909">
    <property type="entry name" value="Cyt_c-like_dom_sf"/>
</dbReference>
<keyword evidence="3 4" id="KW-0408">Iron</keyword>
<feature type="domain" description="Cytochrome c" evidence="5">
    <location>
        <begin position="71"/>
        <end position="161"/>
    </location>
</feature>
<keyword evidence="1 4" id="KW-0349">Heme</keyword>
<dbReference type="PROSITE" id="PS51007">
    <property type="entry name" value="CYTC"/>
    <property type="match status" value="3"/>
</dbReference>
<dbReference type="PANTHER" id="PTHR33751">
    <property type="entry name" value="CBB3-TYPE CYTOCHROME C OXIDASE SUBUNIT FIXP"/>
    <property type="match status" value="1"/>
</dbReference>
<dbReference type="Pfam" id="PF13442">
    <property type="entry name" value="Cytochrome_CBB3"/>
    <property type="match status" value="1"/>
</dbReference>
<dbReference type="Gene3D" id="1.10.760.10">
    <property type="entry name" value="Cytochrome c-like domain"/>
    <property type="match status" value="3"/>
</dbReference>
<sequence length="415" mass="43839">MTTDKSAGKGSTEHRDENFEPYELHGKMPWPLIAIAVGLGIWGAATLLDTREDIAEARNERVAESREATGASTEPGAALFAARCSTCHQSDGLGVRGAIPPLAGSAFVAHGPELVSTILLRGIDGSIRVGDHTFDGHMPSFASVLSDVELGELATYVAHRFGQSTEKIEAAAVARLRGEVADKGSFKGGAEIASSFRLDLGSQPPFVAQTTVSMSPEASAAIFTGRGEQWACASCHGDLGQGKANVPRLAGLPADYIVKQMNDFAQGRRLNESMRIVVASLSDEEKRQLGEYYAGLRVPSNAKPELGGDLARGEALALHGDWSRNVPACFSCHGPSGFGVSPEFPALAAQHAAYTASQLAAWVGGQRHNSALDLMGRISRELSDNDRRAVADYLASLPPVPAGENAKITRIGERP</sequence>
<comment type="caution">
    <text evidence="6">The sequence shown here is derived from an EMBL/GenBank/DDBJ whole genome shotgun (WGS) entry which is preliminary data.</text>
</comment>
<accession>A0A256FS23</accession>
<dbReference type="EMBL" id="NNRL01000143">
    <property type="protein sequence ID" value="OYR17633.1"/>
    <property type="molecule type" value="Genomic_DNA"/>
</dbReference>
<feature type="domain" description="Cytochrome c" evidence="5">
    <location>
        <begin position="214"/>
        <end position="297"/>
    </location>
</feature>
<dbReference type="InterPro" id="IPR009056">
    <property type="entry name" value="Cyt_c-like_dom"/>
</dbReference>
<keyword evidence="2 4" id="KW-0479">Metal-binding</keyword>
<dbReference type="PANTHER" id="PTHR33751:SF11">
    <property type="entry name" value="BLL4483 PROTEIN"/>
    <property type="match status" value="1"/>
</dbReference>
<gene>
    <name evidence="6" type="ORF">CEV33_4863</name>
</gene>
<dbReference type="GO" id="GO:0020037">
    <property type="term" value="F:heme binding"/>
    <property type="evidence" value="ECO:0007669"/>
    <property type="project" value="InterPro"/>
</dbReference>
<reference evidence="6 7" key="1">
    <citation type="submission" date="2017-07" db="EMBL/GenBank/DDBJ databases">
        <title>Phylogenetic study on the rhizospheric bacterium Ochrobactrum sp. A44.</title>
        <authorList>
            <person name="Krzyzanowska D.M."/>
            <person name="Ossowicki A."/>
            <person name="Rajewska M."/>
            <person name="Maciag T."/>
            <person name="Kaczynski Z."/>
            <person name="Czerwicka M."/>
            <person name="Jafra S."/>
        </authorList>
    </citation>
    <scope>NUCLEOTIDE SEQUENCE [LARGE SCALE GENOMIC DNA]</scope>
    <source>
        <strain evidence="6 7">OgA9a</strain>
    </source>
</reference>
<name>A0A256FS23_9HYPH</name>
<keyword evidence="7" id="KW-1185">Reference proteome</keyword>
<evidence type="ECO:0000256" key="4">
    <source>
        <dbReference type="PROSITE-ProRule" id="PRU00433"/>
    </source>
</evidence>
<evidence type="ECO:0000256" key="3">
    <source>
        <dbReference type="ARBA" id="ARBA00023004"/>
    </source>
</evidence>
<dbReference type="RefSeq" id="WP_094538735.1">
    <property type="nucleotide sequence ID" value="NZ_NNRL01000143.1"/>
</dbReference>
<protein>
    <submittedName>
        <fullName evidence="6">Cytochrome c family protein</fullName>
    </submittedName>
</protein>